<dbReference type="EMBL" id="JBJJXI010000175">
    <property type="protein sequence ID" value="KAL3384311.1"/>
    <property type="molecule type" value="Genomic_DNA"/>
</dbReference>
<evidence type="ECO:0000313" key="2">
    <source>
        <dbReference type="Proteomes" id="UP001627154"/>
    </source>
</evidence>
<keyword evidence="2" id="KW-1185">Reference proteome</keyword>
<sequence>MWQLNPKSDMVRGQLHSPSKVDLSGWALLLSMPEAAQRAGLYSAARTARDVSQWRRSAELGVTYTAFSVYQTLFIHVFNPLIKIKTSSIEDKLEKYSKSNLKHVIFGSAKAKYGDKNHSAELHYQS</sequence>
<dbReference type="AlphaFoldDB" id="A0ABD2VVL1"/>
<dbReference type="Proteomes" id="UP001627154">
    <property type="component" value="Unassembled WGS sequence"/>
</dbReference>
<comment type="caution">
    <text evidence="1">The sequence shown here is derived from an EMBL/GenBank/DDBJ whole genome shotgun (WGS) entry which is preliminary data.</text>
</comment>
<protein>
    <submittedName>
        <fullName evidence="1">Uncharacterized protein</fullName>
    </submittedName>
</protein>
<reference evidence="1 2" key="1">
    <citation type="journal article" date="2024" name="bioRxiv">
        <title>A reference genome for Trichogramma kaykai: A tiny desert-dwelling parasitoid wasp with competing sex-ratio distorters.</title>
        <authorList>
            <person name="Culotta J."/>
            <person name="Lindsey A.R."/>
        </authorList>
    </citation>
    <scope>NUCLEOTIDE SEQUENCE [LARGE SCALE GENOMIC DNA]</scope>
    <source>
        <strain evidence="1 2">KSX58</strain>
    </source>
</reference>
<proteinExistence type="predicted"/>
<gene>
    <name evidence="1" type="ORF">TKK_019909</name>
</gene>
<name>A0ABD2VVL1_9HYME</name>
<organism evidence="1 2">
    <name type="scientific">Trichogramma kaykai</name>
    <dbReference type="NCBI Taxonomy" id="54128"/>
    <lineage>
        <taxon>Eukaryota</taxon>
        <taxon>Metazoa</taxon>
        <taxon>Ecdysozoa</taxon>
        <taxon>Arthropoda</taxon>
        <taxon>Hexapoda</taxon>
        <taxon>Insecta</taxon>
        <taxon>Pterygota</taxon>
        <taxon>Neoptera</taxon>
        <taxon>Endopterygota</taxon>
        <taxon>Hymenoptera</taxon>
        <taxon>Apocrita</taxon>
        <taxon>Proctotrupomorpha</taxon>
        <taxon>Chalcidoidea</taxon>
        <taxon>Trichogrammatidae</taxon>
        <taxon>Trichogramma</taxon>
    </lineage>
</organism>
<evidence type="ECO:0000313" key="1">
    <source>
        <dbReference type="EMBL" id="KAL3384311.1"/>
    </source>
</evidence>
<accession>A0ABD2VVL1</accession>